<dbReference type="SUPFAM" id="SSF50494">
    <property type="entry name" value="Trypsin-like serine proteases"/>
    <property type="match status" value="1"/>
</dbReference>
<evidence type="ECO:0000256" key="2">
    <source>
        <dbReference type="ARBA" id="ARBA00022670"/>
    </source>
</evidence>
<evidence type="ECO:0000313" key="5">
    <source>
        <dbReference type="EMBL" id="MBK1630578.1"/>
    </source>
</evidence>
<keyword evidence="2" id="KW-0645">Protease</keyword>
<dbReference type="Pfam" id="PF13365">
    <property type="entry name" value="Trypsin_2"/>
    <property type="match status" value="1"/>
</dbReference>
<evidence type="ECO:0008006" key="7">
    <source>
        <dbReference type="Google" id="ProtNLM"/>
    </source>
</evidence>
<feature type="chain" id="PRO_5045676690" description="Serine protease" evidence="4">
    <location>
        <begin position="35"/>
        <end position="266"/>
    </location>
</feature>
<feature type="signal peptide" evidence="4">
    <location>
        <begin position="1"/>
        <end position="34"/>
    </location>
</feature>
<dbReference type="Proteomes" id="UP000748752">
    <property type="component" value="Unassembled WGS sequence"/>
</dbReference>
<evidence type="ECO:0000256" key="1">
    <source>
        <dbReference type="ARBA" id="ARBA00010541"/>
    </source>
</evidence>
<keyword evidence="3" id="KW-0378">Hydrolase</keyword>
<keyword evidence="6" id="KW-1185">Reference proteome</keyword>
<accession>A0ABS1CFA8</accession>
<dbReference type="RefSeq" id="WP_200235580.1">
    <property type="nucleotide sequence ID" value="NZ_NRRV01000013.1"/>
</dbReference>
<comment type="similarity">
    <text evidence="1">Belongs to the peptidase S1C family.</text>
</comment>
<dbReference type="PANTHER" id="PTHR43343:SF3">
    <property type="entry name" value="PROTEASE DO-LIKE 8, CHLOROPLASTIC"/>
    <property type="match status" value="1"/>
</dbReference>
<dbReference type="InterPro" id="IPR051201">
    <property type="entry name" value="Chloro_Bact_Ser_Proteases"/>
</dbReference>
<protein>
    <recommendedName>
        <fullName evidence="7">Serine protease</fullName>
    </recommendedName>
</protein>
<dbReference type="EMBL" id="NRRV01000013">
    <property type="protein sequence ID" value="MBK1630578.1"/>
    <property type="molecule type" value="Genomic_DNA"/>
</dbReference>
<dbReference type="InterPro" id="IPR009003">
    <property type="entry name" value="Peptidase_S1_PA"/>
</dbReference>
<evidence type="ECO:0000313" key="6">
    <source>
        <dbReference type="Proteomes" id="UP000748752"/>
    </source>
</evidence>
<reference evidence="5 6" key="1">
    <citation type="journal article" date="2020" name="Microorganisms">
        <title>Osmotic Adaptation and Compatible Solute Biosynthesis of Phototrophic Bacteria as Revealed from Genome Analyses.</title>
        <authorList>
            <person name="Imhoff J.F."/>
            <person name="Rahn T."/>
            <person name="Kunzel S."/>
            <person name="Keller A."/>
            <person name="Neulinger S.C."/>
        </authorList>
    </citation>
    <scope>NUCLEOTIDE SEQUENCE [LARGE SCALE GENOMIC DNA]</scope>
    <source>
        <strain evidence="5 6">DSM 6210</strain>
    </source>
</reference>
<proteinExistence type="inferred from homology"/>
<comment type="caution">
    <text evidence="5">The sequence shown here is derived from an EMBL/GenBank/DDBJ whole genome shotgun (WGS) entry which is preliminary data.</text>
</comment>
<organism evidence="5 6">
    <name type="scientific">Thiohalocapsa halophila</name>
    <dbReference type="NCBI Taxonomy" id="69359"/>
    <lineage>
        <taxon>Bacteria</taxon>
        <taxon>Pseudomonadati</taxon>
        <taxon>Pseudomonadota</taxon>
        <taxon>Gammaproteobacteria</taxon>
        <taxon>Chromatiales</taxon>
        <taxon>Chromatiaceae</taxon>
        <taxon>Thiohalocapsa</taxon>
    </lineage>
</organism>
<name>A0ABS1CFA8_9GAMM</name>
<sequence>MPNAVQSSTRRTCEACLLAAGLLALPLAGGPALADLPATAAQMKRSVVAVGTYMAVRQTQKQPRGTGFVVAPNHVVTNAHVVPRKLDEGRRETVAVYRPGADNRTEMRPAKLVAADREHDLALLRFEGGSLPAVTLGRTADIREGQWAAFTGYPLLGALGLYSATHRAVVAALAPIAAPVGSGRELTPEMIKRLSAPFKILQLDATAYPGNSGSPVYDVDSGRVIGVINSVYVKRTRESAIKDPSGISYAIPVDHVRALMSKAGLR</sequence>
<gene>
    <name evidence="5" type="ORF">CKO31_07435</name>
</gene>
<dbReference type="InterPro" id="IPR043504">
    <property type="entry name" value="Peptidase_S1_PA_chymotrypsin"/>
</dbReference>
<dbReference type="Gene3D" id="2.40.10.10">
    <property type="entry name" value="Trypsin-like serine proteases"/>
    <property type="match status" value="2"/>
</dbReference>
<evidence type="ECO:0000256" key="3">
    <source>
        <dbReference type="ARBA" id="ARBA00022801"/>
    </source>
</evidence>
<keyword evidence="4" id="KW-0732">Signal</keyword>
<evidence type="ECO:0000256" key="4">
    <source>
        <dbReference type="SAM" id="SignalP"/>
    </source>
</evidence>
<dbReference type="PANTHER" id="PTHR43343">
    <property type="entry name" value="PEPTIDASE S12"/>
    <property type="match status" value="1"/>
</dbReference>